<organism evidence="3 4">
    <name type="scientific">Ditylenchus dipsaci</name>
    <dbReference type="NCBI Taxonomy" id="166011"/>
    <lineage>
        <taxon>Eukaryota</taxon>
        <taxon>Metazoa</taxon>
        <taxon>Ecdysozoa</taxon>
        <taxon>Nematoda</taxon>
        <taxon>Chromadorea</taxon>
        <taxon>Rhabditida</taxon>
        <taxon>Tylenchina</taxon>
        <taxon>Tylenchomorpha</taxon>
        <taxon>Sphaerularioidea</taxon>
        <taxon>Anguinidae</taxon>
        <taxon>Anguininae</taxon>
        <taxon>Ditylenchus</taxon>
    </lineage>
</organism>
<sequence length="449" mass="49419">MHRFEVNFKHGFIPASTYAQNRDNWLAALCAVRKFIIDYLHIEPLSFGIILLLISSIALFSLTMPIICCYNRRKDGSAHCSSNAKDYRLSPSKDPTMLMDGVLSDPSVSNNNNTADNAGETVKAKVKNVLFPPPSPSAFRREEERSPPPPRRSVSGKTMIVPLCNTRPIARQPLIVPVGSRAVISSSLEGNALCAKSCETIPEDNELEFETISEVSREDGTDRTSITEDLLSIDRTYISTNDLFINAFFTKTQLCYAPKLIFVVYKSAVDNKIPTPTYSPPAPPQVAPYTMSIKQVDIIQTGNKPPENVTDPSLVGGCSNLSSPEPSSSYGGQLDSPIDTTTGSLSDNFLMPDLDAVERGYARQQHGYCHKQPQEDNGIMVSELDLSSSVDNKYAYALHKIEEESEHLVGSRCLGVLPSCPIMDHVVSTEEIITTVTVKNSFLDRFLNS</sequence>
<feature type="transmembrane region" description="Helical" evidence="2">
    <location>
        <begin position="45"/>
        <end position="67"/>
    </location>
</feature>
<keyword evidence="2" id="KW-0812">Transmembrane</keyword>
<evidence type="ECO:0000256" key="1">
    <source>
        <dbReference type="SAM" id="MobiDB-lite"/>
    </source>
</evidence>
<dbReference type="AlphaFoldDB" id="A0A915EJR5"/>
<feature type="region of interest" description="Disordered" evidence="1">
    <location>
        <begin position="301"/>
        <end position="333"/>
    </location>
</feature>
<protein>
    <submittedName>
        <fullName evidence="4">Uncharacterized protein</fullName>
    </submittedName>
</protein>
<evidence type="ECO:0000313" key="3">
    <source>
        <dbReference type="Proteomes" id="UP000887574"/>
    </source>
</evidence>
<feature type="region of interest" description="Disordered" evidence="1">
    <location>
        <begin position="131"/>
        <end position="156"/>
    </location>
</feature>
<dbReference type="WBParaSite" id="jg6699">
    <property type="protein sequence ID" value="jg6699"/>
    <property type="gene ID" value="jg6699"/>
</dbReference>
<evidence type="ECO:0000256" key="2">
    <source>
        <dbReference type="SAM" id="Phobius"/>
    </source>
</evidence>
<feature type="compositionally biased region" description="Low complexity" evidence="1">
    <location>
        <begin position="319"/>
        <end position="329"/>
    </location>
</feature>
<accession>A0A915EJR5</accession>
<reference evidence="4" key="1">
    <citation type="submission" date="2022-11" db="UniProtKB">
        <authorList>
            <consortium name="WormBaseParasite"/>
        </authorList>
    </citation>
    <scope>IDENTIFICATION</scope>
</reference>
<dbReference type="Proteomes" id="UP000887574">
    <property type="component" value="Unplaced"/>
</dbReference>
<keyword evidence="3" id="KW-1185">Reference proteome</keyword>
<name>A0A915EJR5_9BILA</name>
<keyword evidence="2" id="KW-0472">Membrane</keyword>
<evidence type="ECO:0000313" key="4">
    <source>
        <dbReference type="WBParaSite" id="jg6699"/>
    </source>
</evidence>
<keyword evidence="2" id="KW-1133">Transmembrane helix</keyword>
<proteinExistence type="predicted"/>